<accession>A0A4W5JLJ2</accession>
<dbReference type="PROSITE" id="PS51212">
    <property type="entry name" value="WSC"/>
    <property type="match status" value="1"/>
</dbReference>
<proteinExistence type="predicted"/>
<feature type="domain" description="WSC" evidence="4">
    <location>
        <begin position="132"/>
        <end position="224"/>
    </location>
</feature>
<keyword evidence="3" id="KW-0472">Membrane</keyword>
<feature type="region of interest" description="Disordered" evidence="2">
    <location>
        <begin position="81"/>
        <end position="102"/>
    </location>
</feature>
<dbReference type="Proteomes" id="UP000314982">
    <property type="component" value="Unassembled WGS sequence"/>
</dbReference>
<evidence type="ECO:0000256" key="3">
    <source>
        <dbReference type="SAM" id="Phobius"/>
    </source>
</evidence>
<dbReference type="AlphaFoldDB" id="A0A4W5JLJ2"/>
<evidence type="ECO:0000256" key="2">
    <source>
        <dbReference type="SAM" id="MobiDB-lite"/>
    </source>
</evidence>
<evidence type="ECO:0000256" key="1">
    <source>
        <dbReference type="ARBA" id="ARBA00022737"/>
    </source>
</evidence>
<dbReference type="Ensembl" id="ENSHHUT00000005923.1">
    <property type="protein sequence ID" value="ENSHHUP00000005743.1"/>
    <property type="gene ID" value="ENSHHUG00000003555.1"/>
</dbReference>
<sequence length="247" mass="27628">MARPLLKIQRYFRRKPVRFFSFILLYLTAGSLVFLHSGFVGDNSTGANGGRDPLVASEMGNRAASSDSRRVGTMGRVFKENRRPTPRRYGPPWMKGAAGKDSHDWRARGGDYTSSWNRALKGRNAKDLDDGRANYIGCYIDNTAERALRGVSFFDYKKMTVFRCQDNCAERGYLYSGLEFGAECYCGHKIQAPNASESECNMECKGEKGNLCGGANRLSIYRLELSQESARRCESQPPITTLHAVVC</sequence>
<reference evidence="6" key="1">
    <citation type="submission" date="2018-06" db="EMBL/GenBank/DDBJ databases">
        <title>Genome assembly of Danube salmon.</title>
        <authorList>
            <person name="Macqueen D.J."/>
            <person name="Gundappa M.K."/>
        </authorList>
    </citation>
    <scope>NUCLEOTIDE SEQUENCE [LARGE SCALE GENOMIC DNA]</scope>
</reference>
<name>A0A4W5JLJ2_9TELE</name>
<keyword evidence="3" id="KW-1133">Transmembrane helix</keyword>
<dbReference type="InterPro" id="IPR002889">
    <property type="entry name" value="WSC_carb-bd"/>
</dbReference>
<keyword evidence="6" id="KW-1185">Reference proteome</keyword>
<dbReference type="STRING" id="62062.ENSHHUP00000005743"/>
<feature type="transmembrane region" description="Helical" evidence="3">
    <location>
        <begin position="20"/>
        <end position="39"/>
    </location>
</feature>
<evidence type="ECO:0000313" key="6">
    <source>
        <dbReference type="Proteomes" id="UP000314982"/>
    </source>
</evidence>
<organism evidence="5 6">
    <name type="scientific">Hucho hucho</name>
    <name type="common">huchen</name>
    <dbReference type="NCBI Taxonomy" id="62062"/>
    <lineage>
        <taxon>Eukaryota</taxon>
        <taxon>Metazoa</taxon>
        <taxon>Chordata</taxon>
        <taxon>Craniata</taxon>
        <taxon>Vertebrata</taxon>
        <taxon>Euteleostomi</taxon>
        <taxon>Actinopterygii</taxon>
        <taxon>Neopterygii</taxon>
        <taxon>Teleostei</taxon>
        <taxon>Protacanthopterygii</taxon>
        <taxon>Salmoniformes</taxon>
        <taxon>Salmonidae</taxon>
        <taxon>Salmoninae</taxon>
        <taxon>Hucho</taxon>
    </lineage>
</organism>
<dbReference type="Pfam" id="PF01822">
    <property type="entry name" value="WSC"/>
    <property type="match status" value="1"/>
</dbReference>
<keyword evidence="3" id="KW-0812">Transmembrane</keyword>
<dbReference type="InterPro" id="IPR051589">
    <property type="entry name" value="Sialate-O-sulfotransferase"/>
</dbReference>
<dbReference type="PANTHER" id="PTHR45964">
    <property type="entry name" value="WSCD FAMILY MEMBER CG9164"/>
    <property type="match status" value="1"/>
</dbReference>
<evidence type="ECO:0000259" key="4">
    <source>
        <dbReference type="PROSITE" id="PS51212"/>
    </source>
</evidence>
<dbReference type="PANTHER" id="PTHR45964:SF7">
    <property type="entry name" value="SIALATE:O-SULFOTRANSFERASE 2"/>
    <property type="match status" value="1"/>
</dbReference>
<keyword evidence="1" id="KW-0677">Repeat</keyword>
<evidence type="ECO:0000313" key="5">
    <source>
        <dbReference type="Ensembl" id="ENSHHUP00000005743.1"/>
    </source>
</evidence>
<dbReference type="GeneTree" id="ENSGT00940000159434"/>
<reference evidence="5" key="3">
    <citation type="submission" date="2025-09" db="UniProtKB">
        <authorList>
            <consortium name="Ensembl"/>
        </authorList>
    </citation>
    <scope>IDENTIFICATION</scope>
</reference>
<dbReference type="SMART" id="SM00321">
    <property type="entry name" value="WSC"/>
    <property type="match status" value="1"/>
</dbReference>
<protein>
    <submittedName>
        <fullName evidence="5">WSC domain containing 2</fullName>
    </submittedName>
</protein>
<reference evidence="5" key="2">
    <citation type="submission" date="2025-08" db="UniProtKB">
        <authorList>
            <consortium name="Ensembl"/>
        </authorList>
    </citation>
    <scope>IDENTIFICATION</scope>
</reference>